<proteinExistence type="predicted"/>
<comment type="caution">
    <text evidence="1">The sequence shown here is derived from an EMBL/GenBank/DDBJ whole genome shotgun (WGS) entry which is preliminary data.</text>
</comment>
<accession>A0A9P6EHC3</accession>
<gene>
    <name evidence="1" type="ORF">CPB83DRAFT_853570</name>
</gene>
<dbReference type="AlphaFoldDB" id="A0A9P6EHC3"/>
<dbReference type="Proteomes" id="UP000807306">
    <property type="component" value="Unassembled WGS sequence"/>
</dbReference>
<name>A0A9P6EHC3_9AGAR</name>
<sequence length="60" mass="6803">MPRAQHTSTLRIWDDIGIPVVLIIPTSIRPQSVSFHNFLVECFRDAFVALHANCEHFGTP</sequence>
<protein>
    <submittedName>
        <fullName evidence="1">Uncharacterized protein</fullName>
    </submittedName>
</protein>
<keyword evidence="2" id="KW-1185">Reference proteome</keyword>
<dbReference type="EMBL" id="MU157849">
    <property type="protein sequence ID" value="KAF9528989.1"/>
    <property type="molecule type" value="Genomic_DNA"/>
</dbReference>
<evidence type="ECO:0000313" key="2">
    <source>
        <dbReference type="Proteomes" id="UP000807306"/>
    </source>
</evidence>
<organism evidence="1 2">
    <name type="scientific">Crepidotus variabilis</name>
    <dbReference type="NCBI Taxonomy" id="179855"/>
    <lineage>
        <taxon>Eukaryota</taxon>
        <taxon>Fungi</taxon>
        <taxon>Dikarya</taxon>
        <taxon>Basidiomycota</taxon>
        <taxon>Agaricomycotina</taxon>
        <taxon>Agaricomycetes</taxon>
        <taxon>Agaricomycetidae</taxon>
        <taxon>Agaricales</taxon>
        <taxon>Agaricineae</taxon>
        <taxon>Crepidotaceae</taxon>
        <taxon>Crepidotus</taxon>
    </lineage>
</organism>
<reference evidence="1" key="1">
    <citation type="submission" date="2020-11" db="EMBL/GenBank/DDBJ databases">
        <authorList>
            <consortium name="DOE Joint Genome Institute"/>
            <person name="Ahrendt S."/>
            <person name="Riley R."/>
            <person name="Andreopoulos W."/>
            <person name="Labutti K."/>
            <person name="Pangilinan J."/>
            <person name="Ruiz-Duenas F.J."/>
            <person name="Barrasa J.M."/>
            <person name="Sanchez-Garcia M."/>
            <person name="Camarero S."/>
            <person name="Miyauchi S."/>
            <person name="Serrano A."/>
            <person name="Linde D."/>
            <person name="Babiker R."/>
            <person name="Drula E."/>
            <person name="Ayuso-Fernandez I."/>
            <person name="Pacheco R."/>
            <person name="Padilla G."/>
            <person name="Ferreira P."/>
            <person name="Barriuso J."/>
            <person name="Kellner H."/>
            <person name="Castanera R."/>
            <person name="Alfaro M."/>
            <person name="Ramirez L."/>
            <person name="Pisabarro A.G."/>
            <person name="Kuo A."/>
            <person name="Tritt A."/>
            <person name="Lipzen A."/>
            <person name="He G."/>
            <person name="Yan M."/>
            <person name="Ng V."/>
            <person name="Cullen D."/>
            <person name="Martin F."/>
            <person name="Rosso M.-N."/>
            <person name="Henrissat B."/>
            <person name="Hibbett D."/>
            <person name="Martinez A.T."/>
            <person name="Grigoriev I.V."/>
        </authorList>
    </citation>
    <scope>NUCLEOTIDE SEQUENCE</scope>
    <source>
        <strain evidence="1">CBS 506.95</strain>
    </source>
</reference>
<evidence type="ECO:0000313" key="1">
    <source>
        <dbReference type="EMBL" id="KAF9528989.1"/>
    </source>
</evidence>